<evidence type="ECO:0000259" key="5">
    <source>
        <dbReference type="SMART" id="SM00644"/>
    </source>
</evidence>
<accession>A0A0G0WZD9</accession>
<dbReference type="Pfam" id="PF01510">
    <property type="entry name" value="Amidase_2"/>
    <property type="match status" value="1"/>
</dbReference>
<protein>
    <recommendedName>
        <fullName evidence="2">N-acetylmuramoyl-L-alanine amidase</fullName>
        <ecNumber evidence="2">3.5.1.28</ecNumber>
    </recommendedName>
</protein>
<dbReference type="GO" id="GO:0009253">
    <property type="term" value="P:peptidoglycan catabolic process"/>
    <property type="evidence" value="ECO:0007669"/>
    <property type="project" value="InterPro"/>
</dbReference>
<evidence type="ECO:0000256" key="3">
    <source>
        <dbReference type="ARBA" id="ARBA00022801"/>
    </source>
</evidence>
<evidence type="ECO:0000256" key="4">
    <source>
        <dbReference type="ARBA" id="ARBA00023316"/>
    </source>
</evidence>
<name>A0A0G0WZD9_UNCKA</name>
<dbReference type="EC" id="3.5.1.28" evidence="2"/>
<proteinExistence type="predicted"/>
<dbReference type="InterPro" id="IPR036505">
    <property type="entry name" value="Amidase/PGRP_sf"/>
</dbReference>
<dbReference type="SUPFAM" id="SSF55846">
    <property type="entry name" value="N-acetylmuramoyl-L-alanine amidase-like"/>
    <property type="match status" value="1"/>
</dbReference>
<dbReference type="PANTHER" id="PTHR30417:SF1">
    <property type="entry name" value="N-ACETYLMURAMOYL-L-ALANINE AMIDASE AMID"/>
    <property type="match status" value="1"/>
</dbReference>
<gene>
    <name evidence="6" type="ORF">UU72_C0001G0021</name>
</gene>
<dbReference type="EMBL" id="LCBS01000001">
    <property type="protein sequence ID" value="KKS17537.1"/>
    <property type="molecule type" value="Genomic_DNA"/>
</dbReference>
<evidence type="ECO:0000313" key="6">
    <source>
        <dbReference type="EMBL" id="KKS17537.1"/>
    </source>
</evidence>
<dbReference type="GO" id="GO:0008745">
    <property type="term" value="F:N-acetylmuramoyl-L-alanine amidase activity"/>
    <property type="evidence" value="ECO:0007669"/>
    <property type="project" value="UniProtKB-EC"/>
</dbReference>
<organism evidence="6 7">
    <name type="scientific">candidate division WWE3 bacterium GW2011_GWB1_41_6</name>
    <dbReference type="NCBI Taxonomy" id="1619112"/>
    <lineage>
        <taxon>Bacteria</taxon>
        <taxon>Katanobacteria</taxon>
    </lineage>
</organism>
<dbReference type="Proteomes" id="UP000034163">
    <property type="component" value="Unassembled WGS sequence"/>
</dbReference>
<dbReference type="CDD" id="cd06583">
    <property type="entry name" value="PGRP"/>
    <property type="match status" value="1"/>
</dbReference>
<comment type="caution">
    <text evidence="6">The sequence shown here is derived from an EMBL/GenBank/DDBJ whole genome shotgun (WGS) entry which is preliminary data.</text>
</comment>
<dbReference type="SMART" id="SM00644">
    <property type="entry name" value="Ami_2"/>
    <property type="match status" value="1"/>
</dbReference>
<keyword evidence="4" id="KW-0961">Cell wall biogenesis/degradation</keyword>
<evidence type="ECO:0000256" key="2">
    <source>
        <dbReference type="ARBA" id="ARBA00011901"/>
    </source>
</evidence>
<dbReference type="GO" id="GO:0009254">
    <property type="term" value="P:peptidoglycan turnover"/>
    <property type="evidence" value="ECO:0007669"/>
    <property type="project" value="TreeGrafter"/>
</dbReference>
<keyword evidence="3" id="KW-0378">Hydrolase</keyword>
<dbReference type="AlphaFoldDB" id="A0A0G0WZD9"/>
<evidence type="ECO:0000256" key="1">
    <source>
        <dbReference type="ARBA" id="ARBA00001561"/>
    </source>
</evidence>
<dbReference type="InterPro" id="IPR051206">
    <property type="entry name" value="NAMLAA_amidase_2"/>
</dbReference>
<comment type="catalytic activity">
    <reaction evidence="1">
        <text>Hydrolyzes the link between N-acetylmuramoyl residues and L-amino acid residues in certain cell-wall glycopeptides.</text>
        <dbReference type="EC" id="3.5.1.28"/>
    </reaction>
</comment>
<reference evidence="6 7" key="1">
    <citation type="journal article" date="2015" name="Nature">
        <title>rRNA introns, odd ribosomes, and small enigmatic genomes across a large radiation of phyla.</title>
        <authorList>
            <person name="Brown C.T."/>
            <person name="Hug L.A."/>
            <person name="Thomas B.C."/>
            <person name="Sharon I."/>
            <person name="Castelle C.J."/>
            <person name="Singh A."/>
            <person name="Wilkins M.J."/>
            <person name="Williams K.H."/>
            <person name="Banfield J.F."/>
        </authorList>
    </citation>
    <scope>NUCLEOTIDE SEQUENCE [LARGE SCALE GENOMIC DNA]</scope>
</reference>
<sequence>MPNIFDRDLWSKNISKIDWYLYLGEDFKRIENTVKELPRQEREEIVDEIYDYVGKSLSEGILQVSETGPNWDDERKTIDTLIVHHSSRANGLTNSRLNVMHLLRLYVPFFTNPSQENREIKGRAVWSGHFVDQEQVFYGYHWLVKQDGSIERLLDDKYIGWHAGNWDINARSVGICLDDDLELKSPNSAMLGSLAKLIKKHYSQIEKGRILGHREVHNSIICPGNEFIPAWREQLLNLI</sequence>
<dbReference type="Gene3D" id="3.40.80.10">
    <property type="entry name" value="Peptidoglycan recognition protein-like"/>
    <property type="match status" value="1"/>
</dbReference>
<feature type="domain" description="N-acetylmuramoyl-L-alanine amidase" evidence="5">
    <location>
        <begin position="64"/>
        <end position="224"/>
    </location>
</feature>
<evidence type="ECO:0000313" key="7">
    <source>
        <dbReference type="Proteomes" id="UP000034163"/>
    </source>
</evidence>
<dbReference type="InterPro" id="IPR002502">
    <property type="entry name" value="Amidase_domain"/>
</dbReference>
<dbReference type="GO" id="GO:0071555">
    <property type="term" value="P:cell wall organization"/>
    <property type="evidence" value="ECO:0007669"/>
    <property type="project" value="UniProtKB-KW"/>
</dbReference>
<dbReference type="PANTHER" id="PTHR30417">
    <property type="entry name" value="N-ACETYLMURAMOYL-L-ALANINE AMIDASE AMID"/>
    <property type="match status" value="1"/>
</dbReference>